<keyword evidence="3" id="KW-1185">Reference proteome</keyword>
<evidence type="ECO:0000313" key="2">
    <source>
        <dbReference type="EMBL" id="RNL81418.1"/>
    </source>
</evidence>
<accession>A0A3N0E0N6</accession>
<reference evidence="2 3" key="1">
    <citation type="submission" date="2018-11" db="EMBL/GenBank/DDBJ databases">
        <authorList>
            <person name="Li F."/>
        </authorList>
    </citation>
    <scope>NUCLEOTIDE SEQUENCE [LARGE SCALE GENOMIC DNA]</scope>
    <source>
        <strain evidence="2 3">KIS18-7</strain>
    </source>
</reference>
<dbReference type="OrthoDB" id="9801421at2"/>
<protein>
    <submittedName>
        <fullName evidence="2">Uncharacterized protein</fullName>
    </submittedName>
</protein>
<dbReference type="EMBL" id="RJSG01000001">
    <property type="protein sequence ID" value="RNL81418.1"/>
    <property type="molecule type" value="Genomic_DNA"/>
</dbReference>
<dbReference type="Proteomes" id="UP000277094">
    <property type="component" value="Unassembled WGS sequence"/>
</dbReference>
<evidence type="ECO:0000256" key="1">
    <source>
        <dbReference type="SAM" id="Phobius"/>
    </source>
</evidence>
<keyword evidence="1" id="KW-0472">Membrane</keyword>
<name>A0A3N0E0N6_9ACTN</name>
<keyword evidence="1" id="KW-0812">Transmembrane</keyword>
<organism evidence="2 3">
    <name type="scientific">Nocardioides marmorisolisilvae</name>
    <dbReference type="NCBI Taxonomy" id="1542737"/>
    <lineage>
        <taxon>Bacteria</taxon>
        <taxon>Bacillati</taxon>
        <taxon>Actinomycetota</taxon>
        <taxon>Actinomycetes</taxon>
        <taxon>Propionibacteriales</taxon>
        <taxon>Nocardioidaceae</taxon>
        <taxon>Nocardioides</taxon>
    </lineage>
</organism>
<dbReference type="AlphaFoldDB" id="A0A3N0E0N6"/>
<comment type="caution">
    <text evidence="2">The sequence shown here is derived from an EMBL/GenBank/DDBJ whole genome shotgun (WGS) entry which is preliminary data.</text>
</comment>
<sequence length="353" mass="37324">MNVEEIITAELREVGGAVLPPPPPDVAMLVGRARQDRARRAIRSGASVVLAAAVVLGVILLGAHLGNPKAAPPVPNPQPTGLPTGAPLAAYVDEIGHLHVDGVVEDGTDWVDNPTRFGDVTVAHSDADGNPVTLFLGGREVATLPTLFTNGEPEISPDHRTVAWGEPATGTGFIVVARLSSTGLTELGRLEVPALALDLDNEGHESLVGVTDDGTVSYGGIVGGHAWKPGGQPRDVNLPEFSDNTLPGFPRDAYDTLVSNPAGTWSAWLTDQIAPTAARNAVEWTTVGFQQPRKPETRVLITMPASEAHLQIVAWEDDTHLLLTVGEEETAYHVLRCDIETRTCEHAPMPPAS</sequence>
<proteinExistence type="predicted"/>
<gene>
    <name evidence="2" type="ORF">EFL95_03550</name>
</gene>
<feature type="transmembrane region" description="Helical" evidence="1">
    <location>
        <begin position="41"/>
        <end position="65"/>
    </location>
</feature>
<dbReference type="RefSeq" id="WP_123232622.1">
    <property type="nucleotide sequence ID" value="NZ_RJSG01000001.1"/>
</dbReference>
<keyword evidence="1" id="KW-1133">Transmembrane helix</keyword>
<evidence type="ECO:0000313" key="3">
    <source>
        <dbReference type="Proteomes" id="UP000277094"/>
    </source>
</evidence>